<keyword evidence="1" id="KW-0812">Transmembrane</keyword>
<dbReference type="Proteomes" id="UP001257739">
    <property type="component" value="Unassembled WGS sequence"/>
</dbReference>
<name>A0ABU1UPD8_9ACTN</name>
<evidence type="ECO:0000313" key="3">
    <source>
        <dbReference type="Proteomes" id="UP001257739"/>
    </source>
</evidence>
<comment type="caution">
    <text evidence="2">The sequence shown here is derived from an EMBL/GenBank/DDBJ whole genome shotgun (WGS) entry which is preliminary data.</text>
</comment>
<feature type="transmembrane region" description="Helical" evidence="1">
    <location>
        <begin position="200"/>
        <end position="222"/>
    </location>
</feature>
<dbReference type="RefSeq" id="WP_309970022.1">
    <property type="nucleotide sequence ID" value="NZ_JAVDWH010000001.1"/>
</dbReference>
<feature type="transmembrane region" description="Helical" evidence="1">
    <location>
        <begin position="59"/>
        <end position="77"/>
    </location>
</feature>
<reference evidence="2 3" key="1">
    <citation type="submission" date="2023-07" db="EMBL/GenBank/DDBJ databases">
        <title>Sorghum-associated microbial communities from plants grown in Nebraska, USA.</title>
        <authorList>
            <person name="Schachtman D."/>
        </authorList>
    </citation>
    <scope>NUCLEOTIDE SEQUENCE [LARGE SCALE GENOMIC DNA]</scope>
    <source>
        <strain evidence="2 3">BE248</strain>
    </source>
</reference>
<proteinExistence type="predicted"/>
<feature type="transmembrane region" description="Helical" evidence="1">
    <location>
        <begin position="20"/>
        <end position="39"/>
    </location>
</feature>
<keyword evidence="3" id="KW-1185">Reference proteome</keyword>
<evidence type="ECO:0000256" key="1">
    <source>
        <dbReference type="SAM" id="Phobius"/>
    </source>
</evidence>
<protein>
    <recommendedName>
        <fullName evidence="4">RDD family protein</fullName>
    </recommendedName>
</protein>
<keyword evidence="1" id="KW-1133">Transmembrane helix</keyword>
<sequence length="228" mass="24638">MDEFRTTKQLRRDALVQDALLFSLAFTIGALLYFAGRGVHALVADSTSDFWTISLSDDLLLSGLIAGELFLIWNNGLRQGIRGHSIGKHRMGLKVVDVGDDAPTGPWRGLLRGLVMAALVDLSVAAIPIGLPTALRRLTPESWHFGGAAYLALLVILIPLLLPTGRGFADWVTRTKVVRAEGADAVTASSRRRALVALDVAGVAGVLGVALLYIFFFSPFLLQFPRVF</sequence>
<evidence type="ECO:0000313" key="2">
    <source>
        <dbReference type="EMBL" id="MDR7087042.1"/>
    </source>
</evidence>
<evidence type="ECO:0008006" key="4">
    <source>
        <dbReference type="Google" id="ProtNLM"/>
    </source>
</evidence>
<accession>A0ABU1UPD8</accession>
<feature type="transmembrane region" description="Helical" evidence="1">
    <location>
        <begin position="110"/>
        <end position="131"/>
    </location>
</feature>
<keyword evidence="1" id="KW-0472">Membrane</keyword>
<gene>
    <name evidence="2" type="ORF">J2X11_001881</name>
</gene>
<organism evidence="2 3">
    <name type="scientific">Aeromicrobium panaciterrae</name>
    <dbReference type="NCBI Taxonomy" id="363861"/>
    <lineage>
        <taxon>Bacteria</taxon>
        <taxon>Bacillati</taxon>
        <taxon>Actinomycetota</taxon>
        <taxon>Actinomycetes</taxon>
        <taxon>Propionibacteriales</taxon>
        <taxon>Nocardioidaceae</taxon>
        <taxon>Aeromicrobium</taxon>
    </lineage>
</organism>
<dbReference type="EMBL" id="JAVDWH010000001">
    <property type="protein sequence ID" value="MDR7087042.1"/>
    <property type="molecule type" value="Genomic_DNA"/>
</dbReference>
<feature type="transmembrane region" description="Helical" evidence="1">
    <location>
        <begin position="143"/>
        <end position="162"/>
    </location>
</feature>